<sequence length="400" mass="46746">MDKLPWLVLNEILFRLDRKAMARMRCTNKDFRRHMSEDPYFEREYKSILFPISNHKLSFGDLRSQVLGCCSGLLLLFVEELFVVNAITWKYRLVNYSWSRLMANMFSSGVIDPEKLVRIGFVVDEVDPNTQRFKIICLIEAKEEEEARTKYQFEVTSGDSFWTLSKTTITCHSSKLVEGMRPVYLNQVLYWLRNDGSIITFNTVTEEAQLLQTELLPNSRTLFCMAPGLTLLAATEEGVYVYALENTFKWVLVRRIPNEIVLKDPRKRMMSWKVAAYDGKFIVLTETTKDVMVVHEYDLRANKWQIIQSFSNCNTSEEFFQLRPSSSSVIGLNNLIGMENKLLLQMQPRTSELTKRLFLFLKDMFPRPMYIIDPLQFKLSLLSKKKLELTPIYNGPLVDY</sequence>
<dbReference type="SUPFAM" id="SSF81383">
    <property type="entry name" value="F-box domain"/>
    <property type="match status" value="1"/>
</dbReference>
<dbReference type="Proteomes" id="UP001558713">
    <property type="component" value="Unassembled WGS sequence"/>
</dbReference>
<dbReference type="Pfam" id="PF00646">
    <property type="entry name" value="F-box"/>
    <property type="match status" value="1"/>
</dbReference>
<reference evidence="2 3" key="1">
    <citation type="submission" date="2024-04" db="EMBL/GenBank/DDBJ databases">
        <title>Genome assembly C_amara_ONT_v2.</title>
        <authorList>
            <person name="Yant L."/>
            <person name="Moore C."/>
            <person name="Slenker M."/>
        </authorList>
    </citation>
    <scope>NUCLEOTIDE SEQUENCE [LARGE SCALE GENOMIC DNA]</scope>
    <source>
        <tissue evidence="2">Leaf</tissue>
    </source>
</reference>
<dbReference type="InterPro" id="IPR036047">
    <property type="entry name" value="F-box-like_dom_sf"/>
</dbReference>
<dbReference type="AlphaFoldDB" id="A0ABD0ZPI5"/>
<gene>
    <name evidence="2" type="ORF">V5N11_023227</name>
</gene>
<evidence type="ECO:0000259" key="1">
    <source>
        <dbReference type="PROSITE" id="PS50181"/>
    </source>
</evidence>
<feature type="domain" description="F-box" evidence="1">
    <location>
        <begin position="1"/>
        <end position="44"/>
    </location>
</feature>
<keyword evidence="3" id="KW-1185">Reference proteome</keyword>
<evidence type="ECO:0000313" key="2">
    <source>
        <dbReference type="EMBL" id="KAL1196537.1"/>
    </source>
</evidence>
<dbReference type="EMBL" id="JBANAX010000702">
    <property type="protein sequence ID" value="KAL1196537.1"/>
    <property type="molecule type" value="Genomic_DNA"/>
</dbReference>
<dbReference type="PROSITE" id="PS50181">
    <property type="entry name" value="FBOX"/>
    <property type="match status" value="1"/>
</dbReference>
<dbReference type="PANTHER" id="PTHR31672:SF13">
    <property type="entry name" value="F-BOX PROTEIN CPR30-LIKE"/>
    <property type="match status" value="1"/>
</dbReference>
<proteinExistence type="predicted"/>
<comment type="caution">
    <text evidence="2">The sequence shown here is derived from an EMBL/GenBank/DDBJ whole genome shotgun (WGS) entry which is preliminary data.</text>
</comment>
<accession>A0ABD0ZPI5</accession>
<dbReference type="InterPro" id="IPR050796">
    <property type="entry name" value="SCF_F-box_component"/>
</dbReference>
<protein>
    <submittedName>
        <fullName evidence="2">F-box protein</fullName>
    </submittedName>
</protein>
<name>A0ABD0ZPI5_CARAN</name>
<organism evidence="2 3">
    <name type="scientific">Cardamine amara subsp. amara</name>
    <dbReference type="NCBI Taxonomy" id="228776"/>
    <lineage>
        <taxon>Eukaryota</taxon>
        <taxon>Viridiplantae</taxon>
        <taxon>Streptophyta</taxon>
        <taxon>Embryophyta</taxon>
        <taxon>Tracheophyta</taxon>
        <taxon>Spermatophyta</taxon>
        <taxon>Magnoliopsida</taxon>
        <taxon>eudicotyledons</taxon>
        <taxon>Gunneridae</taxon>
        <taxon>Pentapetalae</taxon>
        <taxon>rosids</taxon>
        <taxon>malvids</taxon>
        <taxon>Brassicales</taxon>
        <taxon>Brassicaceae</taxon>
        <taxon>Cardamineae</taxon>
        <taxon>Cardamine</taxon>
    </lineage>
</organism>
<dbReference type="PANTHER" id="PTHR31672">
    <property type="entry name" value="BNACNNG10540D PROTEIN"/>
    <property type="match status" value="1"/>
</dbReference>
<evidence type="ECO:0000313" key="3">
    <source>
        <dbReference type="Proteomes" id="UP001558713"/>
    </source>
</evidence>
<dbReference type="InterPro" id="IPR001810">
    <property type="entry name" value="F-box_dom"/>
</dbReference>